<dbReference type="OrthoDB" id="7822595at2"/>
<reference evidence="4" key="1">
    <citation type="submission" date="2016-11" db="EMBL/GenBank/DDBJ databases">
        <title>Mesorhizobium oceanicum sp. nov., isolated from deep seawater in South China Sea.</title>
        <authorList>
            <person name="Fu G.-Y."/>
        </authorList>
    </citation>
    <scope>NUCLEOTIDE SEQUENCE [LARGE SCALE GENOMIC DNA]</scope>
    <source>
        <strain evidence="4">B7</strain>
    </source>
</reference>
<dbReference type="EMBL" id="CP018171">
    <property type="protein sequence ID" value="APH73130.1"/>
    <property type="molecule type" value="Genomic_DNA"/>
</dbReference>
<evidence type="ECO:0000313" key="4">
    <source>
        <dbReference type="Proteomes" id="UP000182840"/>
    </source>
</evidence>
<gene>
    <name evidence="3" type="ORF">BSQ44_18475</name>
</gene>
<keyword evidence="1 2" id="KW-0732">Signal</keyword>
<dbReference type="PANTHER" id="PTHR33376:SF15">
    <property type="entry name" value="BLL6794 PROTEIN"/>
    <property type="match status" value="1"/>
</dbReference>
<dbReference type="STRING" id="1670800.BSQ44_18475"/>
<dbReference type="InterPro" id="IPR038404">
    <property type="entry name" value="TRAP_DctP_sf"/>
</dbReference>
<evidence type="ECO:0000256" key="1">
    <source>
        <dbReference type="ARBA" id="ARBA00022729"/>
    </source>
</evidence>
<organism evidence="3 4">
    <name type="scientific">Aquibium oceanicum</name>
    <dbReference type="NCBI Taxonomy" id="1670800"/>
    <lineage>
        <taxon>Bacteria</taxon>
        <taxon>Pseudomonadati</taxon>
        <taxon>Pseudomonadota</taxon>
        <taxon>Alphaproteobacteria</taxon>
        <taxon>Hyphomicrobiales</taxon>
        <taxon>Phyllobacteriaceae</taxon>
        <taxon>Aquibium</taxon>
    </lineage>
</organism>
<dbReference type="AlphaFoldDB" id="A0A1L3SUR4"/>
<accession>A0A1L3SUR4</accession>
<dbReference type="GO" id="GO:0055085">
    <property type="term" value="P:transmembrane transport"/>
    <property type="evidence" value="ECO:0007669"/>
    <property type="project" value="InterPro"/>
</dbReference>
<keyword evidence="4" id="KW-1185">Reference proteome</keyword>
<evidence type="ECO:0000313" key="3">
    <source>
        <dbReference type="EMBL" id="APH73130.1"/>
    </source>
</evidence>
<dbReference type="KEGG" id="meso:BSQ44_18475"/>
<dbReference type="PANTHER" id="PTHR33376">
    <property type="match status" value="1"/>
</dbReference>
<evidence type="ECO:0000256" key="2">
    <source>
        <dbReference type="SAM" id="SignalP"/>
    </source>
</evidence>
<dbReference type="Proteomes" id="UP000182840">
    <property type="component" value="Chromosome"/>
</dbReference>
<protein>
    <submittedName>
        <fullName evidence="3">C4-dicarboxylate ABC transporter</fullName>
    </submittedName>
</protein>
<name>A0A1L3SUR4_9HYPH</name>
<proteinExistence type="predicted"/>
<dbReference type="Gene3D" id="3.40.190.170">
    <property type="entry name" value="Bacterial extracellular solute-binding protein, family 7"/>
    <property type="match status" value="1"/>
</dbReference>
<feature type="signal peptide" evidence="2">
    <location>
        <begin position="1"/>
        <end position="23"/>
    </location>
</feature>
<dbReference type="Pfam" id="PF03480">
    <property type="entry name" value="DctP"/>
    <property type="match status" value="1"/>
</dbReference>
<dbReference type="CDD" id="cd13665">
    <property type="entry name" value="PBP2_TRAP_Dctp3_4"/>
    <property type="match status" value="1"/>
</dbReference>
<feature type="chain" id="PRO_5012905270" evidence="2">
    <location>
        <begin position="24"/>
        <end position="341"/>
    </location>
</feature>
<sequence length="341" mass="37037">MFRNRILATTVAAFALLSGAALAQDAPVELRLAHWVPPQHPLQVHGMTEWAESVKEASGGSINVTIYPAQQLGQAADHYDMARDGIADIAFINPGYQPGRFPVIAAGELPFLISNAKGGSAGLDAWYRQYSEKEMAEVKVCLVHFHSPGTFHSKQPIKAPGDVEGMKVRPAHATMASFVTLLGGQNAQVSAPESRDALERGVADAITFPWNSILIFGIDKAVNYHLDMPLYATTFAWVMNKDKFASMSESQQKVIDDHCNSEWAERVASGWADNEDSGREKIAAMEGHEMIVPSEEDVAAWREAAQPLRDQWAEKVTAAGVDAKAAMDGLTSELESRGAAY</sequence>
<dbReference type="NCBIfam" id="NF037995">
    <property type="entry name" value="TRAP_S1"/>
    <property type="match status" value="1"/>
</dbReference>
<dbReference type="InterPro" id="IPR018389">
    <property type="entry name" value="DctP_fam"/>
</dbReference>
<dbReference type="RefSeq" id="WP_072606601.1">
    <property type="nucleotide sequence ID" value="NZ_CP018171.1"/>
</dbReference>